<dbReference type="InterPro" id="IPR051396">
    <property type="entry name" value="Bact_Antivir_Def_Nuclease"/>
</dbReference>
<dbReference type="EMBL" id="JABCMA010000008">
    <property type="protein sequence ID" value="NMR73984.1"/>
    <property type="molecule type" value="Genomic_DNA"/>
</dbReference>
<keyword evidence="4" id="KW-0540">Nuclease</keyword>
<dbReference type="Pfam" id="PF20469">
    <property type="entry name" value="OLD-like_TOPRIM"/>
    <property type="match status" value="1"/>
</dbReference>
<dbReference type="PANTHER" id="PTHR43581:SF2">
    <property type="entry name" value="EXCINUCLEASE ATPASE SUBUNIT"/>
    <property type="match status" value="1"/>
</dbReference>
<dbReference type="AlphaFoldDB" id="A0A7Y0MVF2"/>
<dbReference type="GO" id="GO:0004519">
    <property type="term" value="F:endonuclease activity"/>
    <property type="evidence" value="ECO:0007669"/>
    <property type="project" value="UniProtKB-KW"/>
</dbReference>
<dbReference type="Gene3D" id="3.40.50.300">
    <property type="entry name" value="P-loop containing nucleotide triphosphate hydrolases"/>
    <property type="match status" value="1"/>
</dbReference>
<keyword evidence="4" id="KW-0378">Hydrolase</keyword>
<organism evidence="4 5">
    <name type="scientific">Vibrio alginolyticus</name>
    <dbReference type="NCBI Taxonomy" id="663"/>
    <lineage>
        <taxon>Bacteria</taxon>
        <taxon>Pseudomonadati</taxon>
        <taxon>Pseudomonadota</taxon>
        <taxon>Gammaproteobacteria</taxon>
        <taxon>Vibrionales</taxon>
        <taxon>Vibrionaceae</taxon>
        <taxon>Vibrio</taxon>
    </lineage>
</organism>
<dbReference type="SUPFAM" id="SSF52540">
    <property type="entry name" value="P-loop containing nucleoside triphosphate hydrolases"/>
    <property type="match status" value="1"/>
</dbReference>
<proteinExistence type="predicted"/>
<dbReference type="Proteomes" id="UP000565155">
    <property type="component" value="Unassembled WGS sequence"/>
</dbReference>
<comment type="caution">
    <text evidence="4">The sequence shown here is derived from an EMBL/GenBank/DDBJ whole genome shotgun (WGS) entry which is preliminary data.</text>
</comment>
<evidence type="ECO:0000259" key="2">
    <source>
        <dbReference type="Pfam" id="PF13175"/>
    </source>
</evidence>
<sequence>MKLKAISVRNFRLLKDVTLSLEPDSTIVVGRNNSGKTSLTEFLRVLLGSKGNFRFEDFSLSCLDGFIEAHRLFVEGSELRNIRAVLPEISATLTISYEGNEDLGALGDFVIDLDPTCNEAQVNVLFSLKAGKINELFAESPLMADAEHPSIIASVKEKIPTLYDLIIEAQDPSDESNTKNIPFNNLEAIIKLDFIDAQRVLDSGEKPILGKVLEELFQSANKHEIGSERRNLADVLSQATKNVEDDINQQFNGNLSALAPIFDKFNYPGLVDPHLQTETRLDVNKLLSNHTTVSYKGYNGINLPESFNGLGSRNLLFMLLKLYEFYQALRVMEPQPCVHLIVIEEPEAHLHPQMQSVFIRQLIEIRKAFDDDSLCESQYLVTTHSSHLANEGGFSSIRYFLTKGQSQNACSRHTEVKNLRELYQGADLGEPEKRKNKEFLHKYLTQTKSDLFFADQAILIEGTTERLMLPEMIRKVDESSNGLHALGRSYVTTMEVGGAYAQIFFPLLEFLELPTLVITDIDATNQPEDSTRRKKCRVSESDGTSNSCIKAWFDSNVAPLQLITLDEEYKVHNKLRIAYQIPNVIGDASARSFEDAFILSNSTLFNGMPSVGEENRELKAWEIAQDQDKTDFAIKYSVEVTDWEIPLYIKEGLEWLAREFCTPPPPLTEFGLQDTDAELSSSETSITEMEVD</sequence>
<protein>
    <submittedName>
        <fullName evidence="4">ATP-dependent endonuclease</fullName>
    </submittedName>
</protein>
<feature type="domain" description="Endonuclease GajA/Old nuclease/RecF-like AAA" evidence="2">
    <location>
        <begin position="1"/>
        <end position="389"/>
    </location>
</feature>
<gene>
    <name evidence="4" type="ORF">HKB35_10170</name>
</gene>
<dbReference type="Pfam" id="PF13175">
    <property type="entry name" value="AAA_15"/>
    <property type="match status" value="1"/>
</dbReference>
<evidence type="ECO:0000313" key="5">
    <source>
        <dbReference type="Proteomes" id="UP000565155"/>
    </source>
</evidence>
<dbReference type="InterPro" id="IPR027417">
    <property type="entry name" value="P-loop_NTPase"/>
</dbReference>
<dbReference type="RefSeq" id="WP_169628614.1">
    <property type="nucleotide sequence ID" value="NZ_JABCMA010000008.1"/>
</dbReference>
<dbReference type="InterPro" id="IPR034139">
    <property type="entry name" value="TOPRIM_OLD"/>
</dbReference>
<feature type="compositionally biased region" description="Polar residues" evidence="1">
    <location>
        <begin position="678"/>
        <end position="692"/>
    </location>
</feature>
<dbReference type="PANTHER" id="PTHR43581">
    <property type="entry name" value="ATP/GTP PHOSPHATASE"/>
    <property type="match status" value="1"/>
</dbReference>
<evidence type="ECO:0000313" key="4">
    <source>
        <dbReference type="EMBL" id="NMR73984.1"/>
    </source>
</evidence>
<accession>A0A7Y0MVF2</accession>
<evidence type="ECO:0000256" key="1">
    <source>
        <dbReference type="SAM" id="MobiDB-lite"/>
    </source>
</evidence>
<dbReference type="CDD" id="cd01026">
    <property type="entry name" value="TOPRIM_OLD"/>
    <property type="match status" value="1"/>
</dbReference>
<evidence type="ECO:0000259" key="3">
    <source>
        <dbReference type="Pfam" id="PF20469"/>
    </source>
</evidence>
<keyword evidence="4" id="KW-0255">Endonuclease</keyword>
<reference evidence="4 5" key="1">
    <citation type="submission" date="2020-04" db="EMBL/GenBank/DDBJ databases">
        <title>Whole-genome sequencing of Vibrio spp. from China reveals different genetic environments of blaCTX-M-14 among diverse lineages.</title>
        <authorList>
            <person name="Zheng Z."/>
            <person name="Ye L."/>
            <person name="Chen S."/>
        </authorList>
    </citation>
    <scope>NUCLEOTIDE SEQUENCE [LARGE SCALE GENOMIC DNA]</scope>
    <source>
        <strain evidence="4 5">Vb1636</strain>
    </source>
</reference>
<feature type="region of interest" description="Disordered" evidence="1">
    <location>
        <begin position="668"/>
        <end position="692"/>
    </location>
</feature>
<name>A0A7Y0MVF2_VIBAL</name>
<feature type="domain" description="OLD protein-like TOPRIM" evidence="3">
    <location>
        <begin position="452"/>
        <end position="522"/>
    </location>
</feature>
<dbReference type="InterPro" id="IPR041685">
    <property type="entry name" value="AAA_GajA/Old/RecF-like"/>
</dbReference>